<feature type="transmembrane region" description="Helical" evidence="1">
    <location>
        <begin position="44"/>
        <end position="64"/>
    </location>
</feature>
<sequence length="126" mass="14071">MVNVLNILQLLLIVIAFAWISAGIVSVIWFLIRAACRKAGLAGRYLIFVPAAVFAVPASLFFIAKLDRLDALERTCRAASLANAGRLQGAANVHVHEHYDFWNKTYSGSAVYPWISRMKRQKCPYC</sequence>
<keyword evidence="1" id="KW-0812">Transmembrane</keyword>
<proteinExistence type="predicted"/>
<gene>
    <name evidence="2" type="ORF">SAMN05444170_2193</name>
</gene>
<dbReference type="RefSeq" id="WP_156898484.1">
    <property type="nucleotide sequence ID" value="NZ_LT670849.1"/>
</dbReference>
<evidence type="ECO:0000256" key="1">
    <source>
        <dbReference type="SAM" id="Phobius"/>
    </source>
</evidence>
<keyword evidence="1" id="KW-0472">Membrane</keyword>
<name>A0A1M7TN50_9BRAD</name>
<dbReference type="Proteomes" id="UP000184096">
    <property type="component" value="Chromosome I"/>
</dbReference>
<accession>A0A1M7TN50</accession>
<dbReference type="AlphaFoldDB" id="A0A1M7TN50"/>
<keyword evidence="1" id="KW-1133">Transmembrane helix</keyword>
<evidence type="ECO:0000313" key="3">
    <source>
        <dbReference type="Proteomes" id="UP000184096"/>
    </source>
</evidence>
<protein>
    <submittedName>
        <fullName evidence="2">Uncharacterized protein</fullName>
    </submittedName>
</protein>
<keyword evidence="3" id="KW-1185">Reference proteome</keyword>
<dbReference type="EMBL" id="LT670849">
    <property type="protein sequence ID" value="SHN72106.1"/>
    <property type="molecule type" value="Genomic_DNA"/>
</dbReference>
<organism evidence="2 3">
    <name type="scientific">Bradyrhizobium erythrophlei</name>
    <dbReference type="NCBI Taxonomy" id="1437360"/>
    <lineage>
        <taxon>Bacteria</taxon>
        <taxon>Pseudomonadati</taxon>
        <taxon>Pseudomonadota</taxon>
        <taxon>Alphaproteobacteria</taxon>
        <taxon>Hyphomicrobiales</taxon>
        <taxon>Nitrobacteraceae</taxon>
        <taxon>Bradyrhizobium</taxon>
    </lineage>
</organism>
<evidence type="ECO:0000313" key="2">
    <source>
        <dbReference type="EMBL" id="SHN72106.1"/>
    </source>
</evidence>
<reference evidence="3" key="1">
    <citation type="submission" date="2016-11" db="EMBL/GenBank/DDBJ databases">
        <authorList>
            <person name="Varghese N."/>
            <person name="Submissions S."/>
        </authorList>
    </citation>
    <scope>NUCLEOTIDE SEQUENCE [LARGE SCALE GENOMIC DNA]</scope>
    <source>
        <strain evidence="3">GAS401</strain>
    </source>
</reference>
<feature type="transmembrane region" description="Helical" evidence="1">
    <location>
        <begin position="6"/>
        <end position="32"/>
    </location>
</feature>